<dbReference type="Pfam" id="PF18922">
    <property type="entry name" value="DUF5672"/>
    <property type="match status" value="1"/>
</dbReference>
<evidence type="ECO:0000256" key="1">
    <source>
        <dbReference type="SAM" id="MobiDB-lite"/>
    </source>
</evidence>
<feature type="compositionally biased region" description="Low complexity" evidence="1">
    <location>
        <begin position="228"/>
        <end position="246"/>
    </location>
</feature>
<protein>
    <recommendedName>
        <fullName evidence="2">DUF5672 domain-containing protein</fullName>
    </recommendedName>
</protein>
<dbReference type="EMBL" id="SKBN01000068">
    <property type="protein sequence ID" value="TGJ84394.1"/>
    <property type="molecule type" value="Genomic_DNA"/>
</dbReference>
<dbReference type="InterPro" id="IPR043729">
    <property type="entry name" value="DUF5672"/>
</dbReference>
<comment type="caution">
    <text evidence="3">The sequence shown here is derived from an EMBL/GenBank/DDBJ whole genome shotgun (WGS) entry which is preliminary data.</text>
</comment>
<evidence type="ECO:0000259" key="2">
    <source>
        <dbReference type="Pfam" id="PF18922"/>
    </source>
</evidence>
<evidence type="ECO:0000313" key="4">
    <source>
        <dbReference type="Proteomes" id="UP000297716"/>
    </source>
</evidence>
<organism evidence="3 4">
    <name type="scientific">Xylaria hypoxylon</name>
    <dbReference type="NCBI Taxonomy" id="37992"/>
    <lineage>
        <taxon>Eukaryota</taxon>
        <taxon>Fungi</taxon>
        <taxon>Dikarya</taxon>
        <taxon>Ascomycota</taxon>
        <taxon>Pezizomycotina</taxon>
        <taxon>Sordariomycetes</taxon>
        <taxon>Xylariomycetidae</taxon>
        <taxon>Xylariales</taxon>
        <taxon>Xylariaceae</taxon>
        <taxon>Xylaria</taxon>
    </lineage>
</organism>
<proteinExistence type="predicted"/>
<sequence length="364" mass="40246">MPSSFKPHNSPFNASKVALLIENRPLPILAPLLLHFISVVPPDWRFRFMGSPESVESVNNSNAVRSQVGSGKLDLTLIPSNVSTAGQEMISRFLTNLWLYETVLQPAEWLLIFQADSILCANSRQNLNDFLDYDWVGAPWNPNGRFGGNGGLSLRRVSAIIEVLRDQVRVDGSEPEDVWLTERLGHRPGARMANGSLSLTFSGEINPGQNVQAHRPVGAAMAPEVADPSLWTSPSISTSSPAPSTTAGEKEEEEEEYYIEGIDDWRDGFYEPMGYHTGGSGTMLFGGIWGNPQLRQHIWDYCPEVKMTLAMDAAKYVPGDCYANWKRDSEPTNRGSMGIEDLGYGTEMIDGVVYPMLPPNLVPW</sequence>
<feature type="region of interest" description="Disordered" evidence="1">
    <location>
        <begin position="228"/>
        <end position="255"/>
    </location>
</feature>
<evidence type="ECO:0000313" key="3">
    <source>
        <dbReference type="EMBL" id="TGJ84394.1"/>
    </source>
</evidence>
<accession>A0A4Z0YKK4</accession>
<name>A0A4Z0YKK4_9PEZI</name>
<dbReference type="OrthoDB" id="10025998at2759"/>
<dbReference type="AlphaFoldDB" id="A0A4Z0YKK4"/>
<dbReference type="Proteomes" id="UP000297716">
    <property type="component" value="Unassembled WGS sequence"/>
</dbReference>
<keyword evidence="4" id="KW-1185">Reference proteome</keyword>
<reference evidence="3 4" key="1">
    <citation type="submission" date="2019-03" db="EMBL/GenBank/DDBJ databases">
        <title>Draft genome sequence of Xylaria hypoxylon DSM 108379, a ubiquitous saprotrophic-parasitic fungi on hardwood.</title>
        <authorList>
            <person name="Buettner E."/>
            <person name="Leonhardt S."/>
            <person name="Gebauer A.M."/>
            <person name="Liers C."/>
            <person name="Hofrichter M."/>
            <person name="Kellner H."/>
        </authorList>
    </citation>
    <scope>NUCLEOTIDE SEQUENCE [LARGE SCALE GENOMIC DNA]</scope>
    <source>
        <strain evidence="3 4">DSM 108379</strain>
    </source>
</reference>
<gene>
    <name evidence="3" type="ORF">E0Z10_g4351</name>
</gene>
<dbReference type="STRING" id="37992.A0A4Z0YKK4"/>
<feature type="domain" description="DUF5672" evidence="2">
    <location>
        <begin position="76"/>
        <end position="217"/>
    </location>
</feature>